<dbReference type="EMBL" id="BCLY01000012">
    <property type="protein sequence ID" value="GAQ09903.1"/>
    <property type="molecule type" value="Genomic_DNA"/>
</dbReference>
<dbReference type="Proteomes" id="UP000051487">
    <property type="component" value="Unassembled WGS sequence"/>
</dbReference>
<dbReference type="AlphaFoldDB" id="A0AAN4PNJ1"/>
<gene>
    <name evidence="1" type="ORF">ALT_7224</name>
</gene>
<comment type="caution">
    <text evidence="1">The sequence shown here is derived from an EMBL/GenBank/DDBJ whole genome shotgun (WGS) entry which is preliminary data.</text>
</comment>
<protein>
    <submittedName>
        <fullName evidence="1">Uncharacterized protein</fullName>
    </submittedName>
</protein>
<evidence type="ECO:0000313" key="2">
    <source>
        <dbReference type="Proteomes" id="UP000051487"/>
    </source>
</evidence>
<evidence type="ECO:0000313" key="1">
    <source>
        <dbReference type="EMBL" id="GAQ09903.1"/>
    </source>
</evidence>
<name>A0AAN4PNJ1_ASPLE</name>
<proteinExistence type="predicted"/>
<organism evidence="1 2">
    <name type="scientific">Aspergillus lentulus</name>
    <dbReference type="NCBI Taxonomy" id="293939"/>
    <lineage>
        <taxon>Eukaryota</taxon>
        <taxon>Fungi</taxon>
        <taxon>Dikarya</taxon>
        <taxon>Ascomycota</taxon>
        <taxon>Pezizomycotina</taxon>
        <taxon>Eurotiomycetes</taxon>
        <taxon>Eurotiomycetidae</taxon>
        <taxon>Eurotiales</taxon>
        <taxon>Aspergillaceae</taxon>
        <taxon>Aspergillus</taxon>
        <taxon>Aspergillus subgen. Fumigati</taxon>
    </lineage>
</organism>
<reference evidence="1 2" key="1">
    <citation type="submission" date="2015-11" db="EMBL/GenBank/DDBJ databases">
        <title>Aspergillus lentulus strain IFM 54703T.</title>
        <authorList>
            <person name="Kusuya Y."/>
            <person name="Sakai K."/>
            <person name="Kamei K."/>
            <person name="Takahashi H."/>
            <person name="Yaguchi T."/>
        </authorList>
    </citation>
    <scope>NUCLEOTIDE SEQUENCE [LARGE SCALE GENOMIC DNA]</scope>
    <source>
        <strain evidence="1 2">IFM 54703</strain>
    </source>
</reference>
<accession>A0AAN4PNJ1</accession>
<sequence>MASPELTANLPDDHIVVQFTTLEDLQQTAERVHSSLNQIGNENQFILILGLTKNSRIELDSEERPLNGIPYRFMWENTAGILKILTHGQDVVTLNITRAIDLFCSRMGMDPTAEFAFGGTTTRLLCAGRKGKQPDGCLFPKARMRRDREAWPTLVIEAGVTASLPRLREEARWWLRNSQGEVRMVLVLGIHRQRRTLIIEKWEQERAPIQQHQHQPSYQPVASLPAYAAQTTEISPESVSGAPLVLSFEELLERPRQGREADIVLAAEQLRGCMCWVWQFMD</sequence>